<dbReference type="EMBL" id="PEWV01000074">
    <property type="protein sequence ID" value="PIU40971.1"/>
    <property type="molecule type" value="Genomic_DNA"/>
</dbReference>
<keyword evidence="2" id="KW-0808">Transferase</keyword>
<sequence length="219" mass="24950">MKKLIRIEGIPNFAASIYSFIARKNPCIKDIHKEVVDEVSLNIYSGRILDVGTGPGYVPIEIVKKRNDLKVTGVDLSSKMVKIAVKAARKARLSSRADFKVANAGNLPFENEYFDFVISTLSFHHWSKPAEYLKEIHRVLKKGGKVYIYDLRRDTPKEVDSEVRKKYGWFLSFLLLKIIRAHSSITVKEAEEALSRVDADFSKKGIESRGVVIKLYFIK</sequence>
<proteinExistence type="predicted"/>
<name>A0A2J0KQS9_9BACT</name>
<reference evidence="2 3" key="1">
    <citation type="submission" date="2017-09" db="EMBL/GenBank/DDBJ databases">
        <title>Depth-based differentiation of microbial function through sediment-hosted aquifers and enrichment of novel symbionts in the deep terrestrial subsurface.</title>
        <authorList>
            <person name="Probst A.J."/>
            <person name="Ladd B."/>
            <person name="Jarett J.K."/>
            <person name="Geller-Mcgrath D.E."/>
            <person name="Sieber C.M."/>
            <person name="Emerson J.B."/>
            <person name="Anantharaman K."/>
            <person name="Thomas B.C."/>
            <person name="Malmstrom R."/>
            <person name="Stieglmeier M."/>
            <person name="Klingl A."/>
            <person name="Woyke T."/>
            <person name="Ryan C.M."/>
            <person name="Banfield J.F."/>
        </authorList>
    </citation>
    <scope>NUCLEOTIDE SEQUENCE [LARGE SCALE GENOMIC DNA]</scope>
    <source>
        <strain evidence="2">CG07_land_8_20_14_0_80_42_15</strain>
    </source>
</reference>
<dbReference type="Proteomes" id="UP000230052">
    <property type="component" value="Unassembled WGS sequence"/>
</dbReference>
<comment type="caution">
    <text evidence="2">The sequence shown here is derived from an EMBL/GenBank/DDBJ whole genome shotgun (WGS) entry which is preliminary data.</text>
</comment>
<dbReference type="AlphaFoldDB" id="A0A2J0KQS9"/>
<accession>A0A2J0KQS9</accession>
<gene>
    <name evidence="2" type="ORF">COS99_07855</name>
</gene>
<keyword evidence="2" id="KW-0489">Methyltransferase</keyword>
<protein>
    <submittedName>
        <fullName evidence="2">Class I SAM-dependent methyltransferase</fullName>
    </submittedName>
</protein>
<evidence type="ECO:0000313" key="3">
    <source>
        <dbReference type="Proteomes" id="UP000230052"/>
    </source>
</evidence>
<evidence type="ECO:0000313" key="2">
    <source>
        <dbReference type="EMBL" id="PIU40971.1"/>
    </source>
</evidence>
<dbReference type="GO" id="GO:0032259">
    <property type="term" value="P:methylation"/>
    <property type="evidence" value="ECO:0007669"/>
    <property type="project" value="UniProtKB-KW"/>
</dbReference>
<dbReference type="Gene3D" id="3.40.50.150">
    <property type="entry name" value="Vaccinia Virus protein VP39"/>
    <property type="match status" value="1"/>
</dbReference>
<organism evidence="2 3">
    <name type="scientific">Candidatus Aquitaenariimonas noxiae</name>
    <dbReference type="NCBI Taxonomy" id="1974741"/>
    <lineage>
        <taxon>Bacteria</taxon>
        <taxon>Pseudomonadati</taxon>
        <taxon>Candidatus Omnitrophota</taxon>
        <taxon>Candidatus Aquitaenariimonas</taxon>
    </lineage>
</organism>
<dbReference type="GO" id="GO:0008757">
    <property type="term" value="F:S-adenosylmethionine-dependent methyltransferase activity"/>
    <property type="evidence" value="ECO:0007669"/>
    <property type="project" value="InterPro"/>
</dbReference>
<dbReference type="Pfam" id="PF08241">
    <property type="entry name" value="Methyltransf_11"/>
    <property type="match status" value="1"/>
</dbReference>
<dbReference type="PANTHER" id="PTHR43591:SF24">
    <property type="entry name" value="2-METHOXY-6-POLYPRENYL-1,4-BENZOQUINOL METHYLASE, MITOCHONDRIAL"/>
    <property type="match status" value="1"/>
</dbReference>
<dbReference type="PANTHER" id="PTHR43591">
    <property type="entry name" value="METHYLTRANSFERASE"/>
    <property type="match status" value="1"/>
</dbReference>
<feature type="domain" description="Methyltransferase type 11" evidence="1">
    <location>
        <begin position="49"/>
        <end position="148"/>
    </location>
</feature>
<dbReference type="InterPro" id="IPR013216">
    <property type="entry name" value="Methyltransf_11"/>
</dbReference>
<dbReference type="SUPFAM" id="SSF53335">
    <property type="entry name" value="S-adenosyl-L-methionine-dependent methyltransferases"/>
    <property type="match status" value="1"/>
</dbReference>
<dbReference type="InterPro" id="IPR029063">
    <property type="entry name" value="SAM-dependent_MTases_sf"/>
</dbReference>
<evidence type="ECO:0000259" key="1">
    <source>
        <dbReference type="Pfam" id="PF08241"/>
    </source>
</evidence>
<dbReference type="CDD" id="cd02440">
    <property type="entry name" value="AdoMet_MTases"/>
    <property type="match status" value="1"/>
</dbReference>